<feature type="region of interest" description="Disordered" evidence="12">
    <location>
        <begin position="2922"/>
        <end position="2958"/>
    </location>
</feature>
<evidence type="ECO:0007829" key="21">
    <source>
        <dbReference type="PubMed" id="24275569"/>
    </source>
</evidence>
<dbReference type="FunFam" id="2.60.40.10:FF:000822">
    <property type="entry name" value="tenascin-X"/>
    <property type="match status" value="1"/>
</dbReference>
<evidence type="ECO:0007829" key="20">
    <source>
        <dbReference type="ProteomicsDB" id="A0A140T9C0"/>
    </source>
</evidence>
<dbReference type="SMART" id="SM00186">
    <property type="entry name" value="FBG"/>
    <property type="match status" value="1"/>
</dbReference>
<dbReference type="SMR" id="A0A140T9C0"/>
<feature type="compositionally biased region" description="Low complexity" evidence="12">
    <location>
        <begin position="2926"/>
        <end position="2935"/>
    </location>
</feature>
<dbReference type="CDD" id="cd00063">
    <property type="entry name" value="FN3"/>
    <property type="match status" value="31"/>
</dbReference>
<evidence type="ECO:0000256" key="2">
    <source>
        <dbReference type="ARBA" id="ARBA00008673"/>
    </source>
</evidence>
<feature type="domain" description="Fibronectin type-III" evidence="15">
    <location>
        <begin position="1064"/>
        <end position="1153"/>
    </location>
</feature>
<dbReference type="Proteomes" id="UP000005640">
    <property type="component" value="Unplaced"/>
</dbReference>
<feature type="domain" description="Fibronectin type-III" evidence="15">
    <location>
        <begin position="3335"/>
        <end position="3424"/>
    </location>
</feature>
<feature type="region of interest" description="Disordered" evidence="12">
    <location>
        <begin position="1752"/>
        <end position="1777"/>
    </location>
</feature>
<evidence type="ECO:0000256" key="5">
    <source>
        <dbReference type="ARBA" id="ARBA00022536"/>
    </source>
</evidence>
<dbReference type="InterPro" id="IPR002181">
    <property type="entry name" value="Fibrinogen_a/b/g_C_dom"/>
</dbReference>
<evidence type="ECO:0000256" key="8">
    <source>
        <dbReference type="ARBA" id="ARBA00022889"/>
    </source>
</evidence>
<feature type="domain" description="Fibronectin type-III" evidence="15">
    <location>
        <begin position="2938"/>
        <end position="3035"/>
    </location>
</feature>
<dbReference type="ChiTaRS" id="TNXB">
    <property type="organism name" value="human"/>
</dbReference>
<keyword evidence="8" id="KW-0130">Cell adhesion</keyword>
<dbReference type="Pfam" id="PF25024">
    <property type="entry name" value="EGF_TEN"/>
    <property type="match status" value="1"/>
</dbReference>
<feature type="chain" id="PRO_5007305580" evidence="13">
    <location>
        <begin position="24"/>
        <end position="4222"/>
    </location>
</feature>
<dbReference type="PROSITE" id="PS50853">
    <property type="entry name" value="FN3"/>
    <property type="match status" value="31"/>
</dbReference>
<dbReference type="PhylomeDB" id="A0A140T9C0"/>
<feature type="region of interest" description="Disordered" evidence="12">
    <location>
        <begin position="169"/>
        <end position="189"/>
    </location>
</feature>
<dbReference type="FunFam" id="2.60.40.10:FF:000883">
    <property type="entry name" value="tenascin-X"/>
    <property type="match status" value="1"/>
</dbReference>
<evidence type="ECO:0000313" key="18">
    <source>
        <dbReference type="Proteomes" id="UP000005640"/>
    </source>
</evidence>
<comment type="similarity">
    <text evidence="2">Belongs to the tenascin family.</text>
</comment>
<dbReference type="FunFam" id="2.60.40.10:FF:000801">
    <property type="entry name" value="Tenascin-X"/>
    <property type="match status" value="1"/>
</dbReference>
<keyword evidence="10" id="KW-0325">Glycoprotein</keyword>
<keyword evidence="9 11" id="KW-1015">Disulfide bond</keyword>
<feature type="compositionally biased region" description="Pro residues" evidence="12">
    <location>
        <begin position="1976"/>
        <end position="1987"/>
    </location>
</feature>
<feature type="region of interest" description="Disordered" evidence="12">
    <location>
        <begin position="2495"/>
        <end position="2542"/>
    </location>
</feature>
<dbReference type="FunFam" id="3.90.215.10:FF:000001">
    <property type="entry name" value="Tenascin isoform 1"/>
    <property type="match status" value="1"/>
</dbReference>
<feature type="region of interest" description="Disordered" evidence="12">
    <location>
        <begin position="926"/>
        <end position="956"/>
    </location>
</feature>
<evidence type="ECO:0000256" key="12">
    <source>
        <dbReference type="SAM" id="MobiDB-lite"/>
    </source>
</evidence>
<dbReference type="Pfam" id="PF18720">
    <property type="entry name" value="EGF_Tenascin"/>
    <property type="match status" value="2"/>
</dbReference>
<evidence type="ECO:0000256" key="10">
    <source>
        <dbReference type="ARBA" id="ARBA00023180"/>
    </source>
</evidence>
<evidence type="ECO:0000256" key="1">
    <source>
        <dbReference type="ARBA" id="ARBA00004498"/>
    </source>
</evidence>
<dbReference type="InterPro" id="IPR014716">
    <property type="entry name" value="Fibrinogen_a/b/g_C_1"/>
</dbReference>
<evidence type="ECO:0000313" key="17">
    <source>
        <dbReference type="Ensembl" id="ENSP00000399153.1"/>
    </source>
</evidence>
<accession>A0A140T9C0</accession>
<evidence type="ECO:0000256" key="3">
    <source>
        <dbReference type="ARBA" id="ARBA00022525"/>
    </source>
</evidence>
<feature type="disulfide bond" evidence="11">
    <location>
        <begin position="638"/>
        <end position="647"/>
    </location>
</feature>
<dbReference type="PeptideAtlas" id="A0A140T9C0"/>
<feature type="domain" description="EGF-like" evidence="14">
    <location>
        <begin position="617"/>
        <end position="648"/>
    </location>
</feature>
<feature type="domain" description="Fibronectin type-III" evidence="15">
    <location>
        <begin position="3635"/>
        <end position="3732"/>
    </location>
</feature>
<dbReference type="FunFam" id="2.60.40.10:FF:000794">
    <property type="entry name" value="Tenascin-X"/>
    <property type="match status" value="1"/>
</dbReference>
<evidence type="ECO:0000256" key="4">
    <source>
        <dbReference type="ARBA" id="ARBA00022530"/>
    </source>
</evidence>
<keyword evidence="5 11" id="KW-0245">EGF-like domain</keyword>
<feature type="region of interest" description="Disordered" evidence="12">
    <location>
        <begin position="1968"/>
        <end position="1990"/>
    </location>
</feature>
<dbReference type="InterPro" id="IPR000742">
    <property type="entry name" value="EGF"/>
</dbReference>
<feature type="domain" description="Fibronectin type-III" evidence="15">
    <location>
        <begin position="3826"/>
        <end position="3912"/>
    </location>
</feature>
<evidence type="ECO:0000259" key="16">
    <source>
        <dbReference type="PROSITE" id="PS51406"/>
    </source>
</evidence>
<feature type="compositionally biased region" description="Polar residues" evidence="12">
    <location>
        <begin position="2949"/>
        <end position="2958"/>
    </location>
</feature>
<feature type="domain" description="Fibrinogen C-terminal" evidence="16">
    <location>
        <begin position="3999"/>
        <end position="4214"/>
    </location>
</feature>
<feature type="region of interest" description="Disordered" evidence="12">
    <location>
        <begin position="3614"/>
        <end position="3640"/>
    </location>
</feature>
<feature type="domain" description="Fibronectin type-III" evidence="15">
    <location>
        <begin position="2305"/>
        <end position="2398"/>
    </location>
</feature>
<feature type="domain" description="Fibronectin type-III" evidence="15">
    <location>
        <begin position="1674"/>
        <end position="1764"/>
    </location>
</feature>
<feature type="domain" description="Fibronectin type-III" evidence="15">
    <location>
        <begin position="3531"/>
        <end position="3625"/>
    </location>
</feature>
<dbReference type="PROSITE" id="PS01186">
    <property type="entry name" value="EGF_2"/>
    <property type="match status" value="6"/>
</dbReference>
<keyword evidence="18" id="KW-1185">Reference proteome</keyword>
<dbReference type="FunFam" id="2.60.40.10:FF:000760">
    <property type="entry name" value="tenascin-X"/>
    <property type="match status" value="1"/>
</dbReference>
<feature type="region of interest" description="Disordered" evidence="12">
    <location>
        <begin position="3514"/>
        <end position="3537"/>
    </location>
</feature>
<dbReference type="InterPro" id="IPR036056">
    <property type="entry name" value="Fibrinogen-like_C"/>
</dbReference>
<feature type="compositionally biased region" description="Polar residues" evidence="12">
    <location>
        <begin position="2533"/>
        <end position="2542"/>
    </location>
</feature>
<dbReference type="PROSITE" id="PS00022">
    <property type="entry name" value="EGF_1"/>
    <property type="match status" value="6"/>
</dbReference>
<dbReference type="Gene3D" id="3.90.215.10">
    <property type="entry name" value="Gamma Fibrinogen, chain A, domain 1"/>
    <property type="match status" value="1"/>
</dbReference>
<dbReference type="SMART" id="SM00181">
    <property type="entry name" value="EGF"/>
    <property type="match status" value="18"/>
</dbReference>
<protein>
    <submittedName>
        <fullName evidence="17">Tenascin XB</fullName>
    </submittedName>
</protein>
<evidence type="ECO:0000256" key="13">
    <source>
        <dbReference type="SAM" id="SignalP"/>
    </source>
</evidence>
<feature type="compositionally biased region" description="Low complexity" evidence="12">
    <location>
        <begin position="2523"/>
        <end position="2532"/>
    </location>
</feature>
<feature type="disulfide bond" evidence="11">
    <location>
        <begin position="621"/>
        <end position="631"/>
    </location>
</feature>
<feature type="domain" description="Fibronectin type-III" evidence="15">
    <location>
        <begin position="2625"/>
        <end position="2723"/>
    </location>
</feature>
<dbReference type="FunFam" id="2.10.25.10:FF:000001">
    <property type="entry name" value="Tenascin C"/>
    <property type="match status" value="17"/>
</dbReference>
<reference evidence="17" key="3">
    <citation type="submission" date="2025-09" db="UniProtKB">
        <authorList>
            <consortium name="Ensembl"/>
        </authorList>
    </citation>
    <scope>IDENTIFICATION</scope>
</reference>
<keyword evidence="3" id="KW-0964">Secreted</keyword>
<feature type="region of interest" description="Disordered" evidence="12">
    <location>
        <begin position="27"/>
        <end position="57"/>
    </location>
</feature>
<feature type="domain" description="Fibronectin type-III" evidence="15">
    <location>
        <begin position="2519"/>
        <end position="2617"/>
    </location>
</feature>
<feature type="domain" description="Fibronectin type-III" evidence="15">
    <location>
        <begin position="1989"/>
        <end position="2082"/>
    </location>
</feature>
<proteinExistence type="evidence at protein level"/>
<dbReference type="Ensembl" id="ENST00000424718.5">
    <property type="protein sequence ID" value="ENSP00000399153.1"/>
    <property type="gene ID" value="ENSG00000206258.12"/>
</dbReference>
<dbReference type="FunFam" id="2.60.40.10:FF:000024">
    <property type="entry name" value="Tenascin-X"/>
    <property type="match status" value="25"/>
</dbReference>
<feature type="domain" description="Fibronectin type-III" evidence="15">
    <location>
        <begin position="842"/>
        <end position="932"/>
    </location>
</feature>
<feature type="domain" description="Fibronectin type-III" evidence="15">
    <location>
        <begin position="3736"/>
        <end position="3825"/>
    </location>
</feature>
<feature type="domain" description="Fibronectin type-III" evidence="15">
    <location>
        <begin position="1574"/>
        <end position="1669"/>
    </location>
</feature>
<comment type="caution">
    <text evidence="11">Lacks conserved residue(s) required for the propagation of feature annotation.</text>
</comment>
<evidence type="ECO:0000259" key="14">
    <source>
        <dbReference type="PROSITE" id="PS50026"/>
    </source>
</evidence>
<dbReference type="Gene3D" id="2.60.40.10">
    <property type="entry name" value="Immunoglobulins"/>
    <property type="match status" value="31"/>
</dbReference>
<evidence type="ECO:0000256" key="7">
    <source>
        <dbReference type="ARBA" id="ARBA00022737"/>
    </source>
</evidence>
<dbReference type="PANTHER" id="PTHR46708:SF3">
    <property type="entry name" value="TENASCIN-X"/>
    <property type="match status" value="1"/>
</dbReference>
<dbReference type="PROSITE" id="PS50026">
    <property type="entry name" value="EGF_3"/>
    <property type="match status" value="1"/>
</dbReference>
<dbReference type="InterPro" id="IPR041161">
    <property type="entry name" value="EGF_Tenascin"/>
</dbReference>
<dbReference type="PROSITE" id="PS00514">
    <property type="entry name" value="FIBRINOGEN_C_1"/>
    <property type="match status" value="1"/>
</dbReference>
<dbReference type="MassIVE" id="A0A140T9C0"/>
<feature type="domain" description="Fibronectin type-III" evidence="15">
    <location>
        <begin position="2835"/>
        <end position="2928"/>
    </location>
</feature>
<reference evidence="21" key="1">
    <citation type="journal article" date="2014" name="J. Proteomics">
        <title>An enzyme assisted RP-RPLC approach for in-depth analysis of human liver phosphoproteome.</title>
        <authorList>
            <person name="Bian Y."/>
            <person name="Song C."/>
            <person name="Cheng K."/>
            <person name="Dong M."/>
            <person name="Wang F."/>
            <person name="Huang J."/>
            <person name="Sun D."/>
            <person name="Wang L."/>
            <person name="Ye M."/>
            <person name="Zou H."/>
        </authorList>
    </citation>
    <scope>IDENTIFICATION BY MASS SPECTROMETRY [LARGE SCALE ANALYSIS]</scope>
</reference>
<dbReference type="PANTHER" id="PTHR46708">
    <property type="entry name" value="TENASCIN"/>
    <property type="match status" value="1"/>
</dbReference>
<dbReference type="InterPro" id="IPR050991">
    <property type="entry name" value="ECM_Regulatory_Proteins"/>
</dbReference>
<evidence type="ECO:0007829" key="19">
    <source>
        <dbReference type="PeptideAtlas" id="A0A140T9C0"/>
    </source>
</evidence>
<evidence type="ECO:0000256" key="11">
    <source>
        <dbReference type="PROSITE-ProRule" id="PRU00076"/>
    </source>
</evidence>
<feature type="signal peptide" evidence="13">
    <location>
        <begin position="1"/>
        <end position="23"/>
    </location>
</feature>
<feature type="region of interest" description="Disordered" evidence="12">
    <location>
        <begin position="1340"/>
        <end position="1374"/>
    </location>
</feature>
<feature type="domain" description="Fibronectin type-III" evidence="15">
    <location>
        <begin position="1161"/>
        <end position="1249"/>
    </location>
</feature>
<dbReference type="PROSITE" id="PS51406">
    <property type="entry name" value="FIBRINOGEN_C_2"/>
    <property type="match status" value="1"/>
</dbReference>
<feature type="domain" description="Fibronectin type-III" evidence="15">
    <location>
        <begin position="1374"/>
        <end position="1468"/>
    </location>
</feature>
<dbReference type="FunFam" id="2.60.40.10:FF:000701">
    <property type="entry name" value="Tenascin-X"/>
    <property type="match status" value="1"/>
</dbReference>
<keyword evidence="4" id="KW-0272">Extracellular matrix</keyword>
<dbReference type="Pfam" id="PF00041">
    <property type="entry name" value="fn3"/>
    <property type="match status" value="31"/>
</dbReference>
<feature type="domain" description="Fibronectin type-III" evidence="15">
    <location>
        <begin position="3913"/>
        <end position="4003"/>
    </location>
</feature>
<dbReference type="OrthoDB" id="6130531at2759"/>
<feature type="domain" description="Fibronectin type-III" evidence="15">
    <location>
        <begin position="3146"/>
        <end position="3238"/>
    </location>
</feature>
<dbReference type="InterPro" id="IPR036116">
    <property type="entry name" value="FN3_sf"/>
</dbReference>
<dbReference type="CDD" id="cd00054">
    <property type="entry name" value="EGF_CA"/>
    <property type="match status" value="4"/>
</dbReference>
<organism evidence="17 18">
    <name type="scientific">Homo sapiens</name>
    <name type="common">Human</name>
    <dbReference type="NCBI Taxonomy" id="9606"/>
    <lineage>
        <taxon>Eukaryota</taxon>
        <taxon>Metazoa</taxon>
        <taxon>Chordata</taxon>
        <taxon>Craniata</taxon>
        <taxon>Vertebrata</taxon>
        <taxon>Euteleostomi</taxon>
        <taxon>Mammalia</taxon>
        <taxon>Eutheria</taxon>
        <taxon>Euarchontoglires</taxon>
        <taxon>Primates</taxon>
        <taxon>Haplorrhini</taxon>
        <taxon>Catarrhini</taxon>
        <taxon>Hominidae</taxon>
        <taxon>Homo</taxon>
    </lineage>
</organism>
<keyword evidence="6 13" id="KW-0732">Signal</keyword>
<dbReference type="SMART" id="SM00060">
    <property type="entry name" value="FN3"/>
    <property type="match status" value="32"/>
</dbReference>
<keyword evidence="7" id="KW-0677">Repeat</keyword>
<feature type="domain" description="Fibronectin type-III" evidence="15">
    <location>
        <begin position="2097"/>
        <end position="2185"/>
    </location>
</feature>
<feature type="domain" description="Fibronectin type-III" evidence="15">
    <location>
        <begin position="751"/>
        <end position="841"/>
    </location>
</feature>
<feature type="domain" description="Fibronectin type-III" evidence="15">
    <location>
        <begin position="2733"/>
        <end position="2830"/>
    </location>
</feature>
<feature type="domain" description="Fibronectin type-III" evidence="15">
    <location>
        <begin position="3429"/>
        <end position="3522"/>
    </location>
</feature>
<reference evidence="17" key="2">
    <citation type="submission" date="2025-08" db="UniProtKB">
        <authorList>
            <consortium name="Ensembl"/>
        </authorList>
    </citation>
    <scope>IDENTIFICATION</scope>
</reference>
<dbReference type="InterPro" id="IPR020837">
    <property type="entry name" value="Fibrinogen_CS"/>
</dbReference>
<evidence type="ECO:0000259" key="15">
    <source>
        <dbReference type="PROSITE" id="PS50853"/>
    </source>
</evidence>
<feature type="domain" description="Fibronectin type-III" evidence="15">
    <location>
        <begin position="1778"/>
        <end position="1868"/>
    </location>
</feature>
<dbReference type="SUPFAM" id="SSF49265">
    <property type="entry name" value="Fibronectin type III"/>
    <property type="match status" value="29"/>
</dbReference>
<dbReference type="SUPFAM" id="SSF56496">
    <property type="entry name" value="Fibrinogen C-terminal domain-like"/>
    <property type="match status" value="1"/>
</dbReference>
<keyword evidence="19 20" id="KW-1267">Proteomics identification</keyword>
<gene>
    <name evidence="17" type="primary">TNXB</name>
</gene>
<sequence>MMPAQYALTSSLVLLVLLSTARAGPFSSRSNVTLPAPRPPPQPGGHTVGAGVGSPSSQLYEHTVEGGEKQVVFTHRINLPPSTGCGCPPGTEPPVLASEVQALRVRLEILEELVKGLKEQCTGGCCPASAQAGTGQTDVRTLCSLHGVFDLSRCTCSCEPGWGGPTCSDPTDAEIPPSSPPSASGSCPDDCNDQGRCVRGRCVCFPGYTGPSCGWPSCPGDCQGRGRCVQGVCVCRAGFSGPDCSQRSCPRGCSQRGRCEGGRCVCDPGYTGDDCGMRSCPRGCSQRGRCENGRCVCNPGYTGEDCGVRSCPRGCSQRGRCKDGRCVCDPGYTGEDCGTRSCPWDCGEGGRCVDGRCVCWPGYTGEDCSTRTCPRDCRGRGRCEDGECICDTGYSGDDCGVRSCPGDCNQRGRCEDGRCVCWPGYTGTDCGSRACPRDCRGRGRCENGVCVCNAGYSGEDCGVRSCPGDCRGRGRCESGRCMCWPGYTGRDCGTRACPGDCRGRGRCVDGRCVCNPGFTGEDCGSRRCPGDCRGHGLCEDGVCVCDAGYSGEDCSTRSCPGGCRGRGQCLDGRCVCEDGYSGEDCGVRQCPNDCSQHGVCQDGVCICWEGYVSEDCSIRTCPSNCHGRGRCEEGRCLCDPGYTGPTCATRMCPADCRGRGRCVQGVCLCHVGYGGEDCGQEEPPASACPGGCGPRELCRAGQCVCVEGFRGPDCAIQTCPGDCRGRGECHDGSCVCKDGYAGEDCGEEVPTIEGMRMHLLEETTVRTEWTPAPGPVDAYEIQFIPTTEGASPPFTARVPSSASAYDQRGLAPGQEYQVTVRALRGTSWGLPASKTITTMIDGPQDLRVVAVTPTTLELGWLRPQAEVDRFVVSYVSAGNQRVRLEVPPEADGTLLTDLMPGVEYVVTVTAERGRAVSYPASVRANTGSSPLGLLGTTDEPPPSGPSTTQGAQAPLLQQRPQELGELRVLGRDETGRLRVVWTAQPDTFAYFQLRMRVPEGPGAHEEVLPGDVRQALVPPPPPGTPYELSLHGVPPGGKPSDPIIYQGIMDKDEEKPGKSSGPPRLGELTVTDRTSDSLLLRWTVPEGEFDSFVIQYKDRDGQPQVVPVEGPQRSAVITSLDPGRKYKFVLYGFVGKKRHGPLVAEAKILPQSDPSPGTPPRLGNLWVTDPTPDSLHLSWTVPEGQFDTFMVQYRDRDGRPQVVPVEGPERSFVVSSLDPDHKYRFTLFGIANKKRYGPLTADGTTAPERKEEPPRPEFLEQPLLGELTVTGVTPDSLRLSWTVAQGPFDSFMVQYKDAQGQPQAVPVAGDENEVTVPGLDPDRKYKMNLYGLRGRQRVGPESVVAKTAPQEDVDETPSPTELGTEAPESPEEPLLGELTVTGSSPDSLSLFWTVPQGSFDSFTVQYKDRDGRPRAVRVGGKESEVTVGGLEPGHKYKMHLYGLHEGQRVGPVSAVGVTAPQQEETPPATESPLEPRLGELTVTDVTPNSVGLSWTVPEGQFDSFIVQYKDKDGQPQVVPVAADQREVTVYNLEPERKYKMNMYGLHDGQRMGPLSVVIVTAPLPPAPATEASKPPLEPRLGELTVTDITPDSVGLSWTVPEGEFDSFVVQYKDRDGQPQVVPVAADQREVTIPDLEPSRKYKFLLFGIQDGKRRSPVSVEAKTVARGDASPGAPPRLGELWVTDPTPDSLRLSWTVPEGQFDSFVVQFKDKDGPQVVPVEGHERSVTVTPLDAGRKYRFLLYGLLGKKRHGPLTADGTTEARSAMDDTGTKRPPKPRLGEELQVTTVTQNSVGLSWTVPEGQFDSFVVQYKDRDGQPQVVPVEGSLREVSVPGLDPAHRYKLLLYGLHHGKRVGPISAVAITAGREETETETTAPTPPAPEPHLGELTVEEATSHTLHLSWMVTEGEFDSFEIQYTDRDGQLQMVRIGGDRNDITLSGLESDHRYLVTLYGFSDGKHVGPVHVEALTVPEEEKPSEPPTATPEPPIKPRLGELTVTDATPDSLSLSWTVPEGQFDHFLVQYRNGDGQPKAVRVPGHEEGVTISGLEPDHKYKMNLYGFHGGQRMGPVSVVGVTAAEEETPSPTEPSMEAPEPAEEPLLGELTVTGSSPDSLSLSWTVPQGRFDSFTVQYKDRDGRPQVVRVGGEESEVTVGGLEPGRKYKMHLYGLHEGRRVGPVSAVGVTAPEEESPDAPLAKLRLGQMTVRDITSDSLSLSWTVPEGQFDHFLVQFKNGDGQPKAVRVPGHEDGVTISGLEPDHKYKMNLYGFHGGQRVGPVSAVGLTAPGKDEEMAPASTEPPTPEPPIKPRLEELTVTDATPDSLSLSWTVPEGQFDHFLVQYKNGDGQPKATRVPGHEDRVTISGLEPDNKYKMNLYGFHGGQRVGPVSAIGVTAAEEETPSPTEPSMEAPEPPEEPLLGELTVTGSSPDSLSLSWTVPQGRFDSFTVQYKDRDGRPQVVRVGGEESEVTVGGLEPGRKYKMHLYGLHEGRRVGPVSTVGVTAPQEDVDETPSPTEPGTEAPEPPEEPLLGELTVTGSSPDSLSLSWTVPQGRFDSFTVQYKDRDGRPQAVRVGGQESKVTVRGLEPGRKYKMHLYGLHEGRRLGPVSAVGVTEDEAETTQAVPTMTPEPPIKPRLGELTMTDATPDSLSLSWTVPEGQFDHFLVQYRNGDGQPKAVRVPGHEDGVTISGLEPDHKYKMNLYGFHGGQRVGPISVIGVTAAEEETPSPTELSTEAPEPPEEPLLGELTVTGSSPDSLSLSWTIPQGHFDSFTVQYKDRDGRPQVMRVRGEESEVTVGGLEPGRKYKMHLYGLHEGRRVGPVSTVGVTVPTTTPEPPNKPRLGELTVTDATPDSLSLSWMVPEGQFDHFLVQYRNGDGQPKVVRVPGHEDGVTISGLEPDHKYKMNLYGFHGGQRVGPISVIGVTAAEEETPAPTEPSTEAPEPPEEPLLGELTVTGSSPDSLSLSWTIPQGRFDSFTVQYKDRDGRPQVVRVRGEESEVTVGGLEPGCKYKMHLYGLHEGQRVGPVSAVGVTVPTMTPEPPIKPRLGELTVTDATPDSLSLSWMVPEGQFDHFLVQYRNGDGQPKAVRVPGHEDGVTISGLEPDHKYKMNLYGFHGGQRVGPVSAIGVTEEETPSPTEPSTEAPEAPEEPLLGELTVTGSSPDSLSLSWTVPQGRFDSFTVQYKDRDGQPQVVRVRGEESEVTVGGLEPGRKYKMHLYGLHEGQRVGPVSTVGITAPLPTPLPVEPRLGELAVAAVTSDSVGLSWTVAQGPFDSFLVQYRDAQGQPQAVPVSGDLRAVAVSGLDPARKYKFLLFGLQNGKRHGPVPVEARTAPDTKPSPRLGELTVTDATPDSVGLSWTVPEGEFDSFVVQYKDKDGRLQVVPVAANQREVTVQGLEPSRKYRFLLYGLSGRKRLGPISADSTTAPLEKELPPHLGELTVAEETSSSLRLSWTVAQGPFDSFVVQYRDTDGQPRAVPVAADQRTVTVEDLEPGKKYKFLLYGLLGGKRLGPVSALGMTAPEEDTPAPELAPEAPEPPEEPRLGVLTVTDTTPDSMRLSWSVAQGPFDSFVVQYEDTNGQPQALLVDGDQSKILISGLEPSTPYRFLLYGLHEGKRLGPLSAEGTTGLAPAGQTSEESRPRLSQLSVTDVTTSSLRLNWEAPPGAFDSFLLRFGVPSPSTLEPHPRPLLQRELMVPGTRHSAVLRDLRSGTLYSLTLYGLRGPHKADSIQGTARTLSPVLESPRDLQFSEIRETSAKVNWMPPPSRADSFKVSYQLADGGEPQSVQVDGQARTQKLQGLIPGARYEVTVVSVRGFEESEPLTGFLTTVPDGPTQLRALNLTEGFAVLHWKPPQNPVDTYDIQVTAPGAPPLQAETPGSAVDYPLHDLVLHTNYTATVRGLRGPNLTSPASITFTTGLEAPRDLEAKEVTPRTALLTWTEPPVRPAGYLLSFHTPGGQTQEILLPGGITSHQLLGLFPSTSYNARLQAMWGQSLLPPVSTSFTTGGLRIPFPRDCGEEMQNGAGASRTSTIFLNGNRERPLIVFCDMETDGGGWLVFQRRMDGQTDFWRDWEDYAHGFGNISGEFWLGNEALHSLTQAGDYSMRVDLRAGDEAVFAQYDSFHVDSAAEYYRLHLEGYHGTAGDSMSYHSGSVFSARDRDPNSLLISCAVSYRGAWWYRNCHYANLNGLYGSTVDHQGVSWYHWKGFEFSVPFTEMKLRPRNFRSPAGGG</sequence>
<dbReference type="Pfam" id="PF00147">
    <property type="entry name" value="Fibrinogen_C"/>
    <property type="match status" value="1"/>
</dbReference>
<evidence type="ECO:0000256" key="9">
    <source>
        <dbReference type="ARBA" id="ARBA00023157"/>
    </source>
</evidence>
<dbReference type="GO" id="GO:0007155">
    <property type="term" value="P:cell adhesion"/>
    <property type="evidence" value="ECO:0007669"/>
    <property type="project" value="UniProtKB-KW"/>
</dbReference>
<comment type="subcellular location">
    <subcellularLocation>
        <location evidence="1">Secreted</location>
        <location evidence="1">Extracellular space</location>
        <location evidence="1">Extracellular matrix</location>
    </subcellularLocation>
</comment>
<feature type="compositionally biased region" description="Low complexity" evidence="12">
    <location>
        <begin position="2506"/>
        <end position="2516"/>
    </location>
</feature>
<dbReference type="InterPro" id="IPR013783">
    <property type="entry name" value="Ig-like_fold"/>
</dbReference>
<feature type="domain" description="Fibronectin type-III" evidence="15">
    <location>
        <begin position="2196"/>
        <end position="2286"/>
    </location>
</feature>
<evidence type="ECO:0000256" key="6">
    <source>
        <dbReference type="ARBA" id="ARBA00022729"/>
    </source>
</evidence>
<feature type="domain" description="Fibronectin type-III" evidence="15">
    <location>
        <begin position="1883"/>
        <end position="1971"/>
    </location>
</feature>
<feature type="domain" description="Fibronectin type-III" evidence="15">
    <location>
        <begin position="3242"/>
        <end position="3333"/>
    </location>
</feature>
<dbReference type="InterPro" id="IPR003961">
    <property type="entry name" value="FN3_dom"/>
</dbReference>
<feature type="region of interest" description="Disordered" evidence="12">
    <location>
        <begin position="2281"/>
        <end position="2304"/>
    </location>
</feature>
<feature type="domain" description="Fibronectin type-III" evidence="15">
    <location>
        <begin position="3040"/>
        <end position="3131"/>
    </location>
</feature>
<dbReference type="CDD" id="cd00087">
    <property type="entry name" value="FReD"/>
    <property type="match status" value="1"/>
</dbReference>
<feature type="domain" description="Fibronectin type-III" evidence="15">
    <location>
        <begin position="1263"/>
        <end position="1352"/>
    </location>
</feature>
<dbReference type="Pfam" id="PF23106">
    <property type="entry name" value="EGF_Teneurin"/>
    <property type="match status" value="5"/>
</dbReference>
<feature type="domain" description="Fibronectin type-III" evidence="15">
    <location>
        <begin position="1476"/>
        <end position="1566"/>
    </location>
</feature>
<name>A0A140T9C0_HUMAN</name>
<dbReference type="Gene3D" id="2.10.25.10">
    <property type="entry name" value="Laminin"/>
    <property type="match status" value="17"/>
</dbReference>
<dbReference type="HGNC" id="HGNC:11976">
    <property type="gene designation" value="TNXB"/>
</dbReference>
<feature type="domain" description="Fibronectin type-III" evidence="15">
    <location>
        <begin position="2408"/>
        <end position="2502"/>
    </location>
</feature>